<dbReference type="PANTHER" id="PTHR47691:SF3">
    <property type="entry name" value="HTH-TYPE TRANSCRIPTIONAL REGULATOR RV0890C-RELATED"/>
    <property type="match status" value="1"/>
</dbReference>
<dbReference type="InterPro" id="IPR027417">
    <property type="entry name" value="P-loop_NTPase"/>
</dbReference>
<dbReference type="Gene3D" id="1.10.10.10">
    <property type="entry name" value="Winged helix-like DNA-binding domain superfamily/Winged helix DNA-binding domain"/>
    <property type="match status" value="1"/>
</dbReference>
<reference evidence="6" key="1">
    <citation type="journal article" date="2019" name="Int. J. Syst. Evol. Microbiol.">
        <title>The Global Catalogue of Microorganisms (GCM) 10K type strain sequencing project: providing services to taxonomists for standard genome sequencing and annotation.</title>
        <authorList>
            <consortium name="The Broad Institute Genomics Platform"/>
            <consortium name="The Broad Institute Genome Sequencing Center for Infectious Disease"/>
            <person name="Wu L."/>
            <person name="Ma J."/>
        </authorList>
    </citation>
    <scope>NUCLEOTIDE SEQUENCE [LARGE SCALE GENOMIC DNA]</scope>
    <source>
        <strain evidence="6">JCM 10977</strain>
    </source>
</reference>
<dbReference type="InterPro" id="IPR011990">
    <property type="entry name" value="TPR-like_helical_dom_sf"/>
</dbReference>
<proteinExistence type="inferred from homology"/>
<dbReference type="InterPro" id="IPR001867">
    <property type="entry name" value="OmpR/PhoB-type_DNA-bd"/>
</dbReference>
<dbReference type="PRINTS" id="PR00364">
    <property type="entry name" value="DISEASERSIST"/>
</dbReference>
<name>A0ABP4A9V3_9ACTN</name>
<dbReference type="Proteomes" id="UP001500542">
    <property type="component" value="Unassembled WGS sequence"/>
</dbReference>
<dbReference type="EMBL" id="BAAAHK010000003">
    <property type="protein sequence ID" value="GAA0931844.1"/>
    <property type="molecule type" value="Genomic_DNA"/>
</dbReference>
<keyword evidence="6" id="KW-1185">Reference proteome</keyword>
<comment type="caution">
    <text evidence="5">The sequence shown here is derived from an EMBL/GenBank/DDBJ whole genome shotgun (WGS) entry which is preliminary data.</text>
</comment>
<evidence type="ECO:0000256" key="1">
    <source>
        <dbReference type="ARBA" id="ARBA00005820"/>
    </source>
</evidence>
<evidence type="ECO:0000256" key="2">
    <source>
        <dbReference type="ARBA" id="ARBA00023125"/>
    </source>
</evidence>
<dbReference type="Pfam" id="PF03704">
    <property type="entry name" value="BTAD"/>
    <property type="match status" value="1"/>
</dbReference>
<keyword evidence="2 3" id="KW-0238">DNA-binding</keyword>
<dbReference type="InterPro" id="IPR016032">
    <property type="entry name" value="Sig_transdc_resp-reg_C-effctor"/>
</dbReference>
<dbReference type="InterPro" id="IPR005158">
    <property type="entry name" value="BTAD"/>
</dbReference>
<dbReference type="SUPFAM" id="SSF52540">
    <property type="entry name" value="P-loop containing nucleoside triphosphate hydrolases"/>
    <property type="match status" value="1"/>
</dbReference>
<dbReference type="SMART" id="SM01043">
    <property type="entry name" value="BTAD"/>
    <property type="match status" value="1"/>
</dbReference>
<dbReference type="PROSITE" id="PS51755">
    <property type="entry name" value="OMPR_PHOB"/>
    <property type="match status" value="1"/>
</dbReference>
<dbReference type="SUPFAM" id="SSF46894">
    <property type="entry name" value="C-terminal effector domain of the bipartite response regulators"/>
    <property type="match status" value="1"/>
</dbReference>
<dbReference type="Gene3D" id="1.25.40.10">
    <property type="entry name" value="Tetratricopeptide repeat domain"/>
    <property type="match status" value="2"/>
</dbReference>
<dbReference type="SUPFAM" id="SSF48452">
    <property type="entry name" value="TPR-like"/>
    <property type="match status" value="2"/>
</dbReference>
<dbReference type="InterPro" id="IPR036388">
    <property type="entry name" value="WH-like_DNA-bd_sf"/>
</dbReference>
<protein>
    <submittedName>
        <fullName evidence="5">BTAD domain-containing putative transcriptional regulator</fullName>
    </submittedName>
</protein>
<gene>
    <name evidence="5" type="ORF">GCM10009554_15990</name>
</gene>
<evidence type="ECO:0000313" key="5">
    <source>
        <dbReference type="EMBL" id="GAA0931844.1"/>
    </source>
</evidence>
<comment type="similarity">
    <text evidence="1">Belongs to the AfsR/DnrI/RedD regulatory family.</text>
</comment>
<sequence length="1054" mass="113222">MLLRKTLPERVYGFFPVFIGAPGNRRKARVRLMRFGVLGPVTAWTDSGEPVTVPGLKVRALLADLLVHEGRPVPADRLIDDLWGEDLPGNPAGTLSAKVSQLRRAFDDAEPGSRALVVSGPAGYSLKVDSGSYDSLGFAAHLEHGRLEEALALWRGPAYADFADEAFVETAVARLSEQRLTATEDYFEARLVRGDHNALIGEVADVLSEHPLRERLRAVHLKALYRAGRQSEALESYEQLRTLLADELGLDPTPELAELHQSILTQELPQARRRSNLPAAMTSLVGRGEAITDIRSRLYSDRLVTLTGPGGVGKTRLALATADGLAFPDGVVLVELAAVAADALDVGGSLADAVQAALDLRDSAGAGGLVAALESLELLLVLDNCEHVVEAAAGLVDELLAAAPGLKVLATSREPLGLMGEAVWSVPPLEVPALSAGLPDLQESSAVQLFVARAAAADRGFSLDEESAAAVSVLCRRLDGIPLALELAATRVRALGVQGLVARLDDRFRLLATGHRGAAPRQQTLMAMIDWSWDLLSEPEQTVLRRLAVQTDGCTADAAEQVCTEDGIDVLDVLMRLVDRSLVVSVHGADGPRYRLLESVAAYCVDKLHAAGELEAVRQRHRLYYTEFAETARGFLTGPSQSKWLRRLDDEAGNLRSAFDGAVGAGELLMAERLADALAWYWFLRGRFAEARRSLEALPSSATATAWLAGFMYAQGDVGAAAVRERVRGADPRAEWWIAFTASDSGDLAACLAMLEHALGDFEAAGDQWGVAAVLVARAKHAHVRADLRALESDAVESARLFRLVGDQWGLLQATGWLGALAELNGDFELAARLHSEGLEMAESLDLWPEVAGELGWLGWTAVRQGSYAEATAYGERALRLATEQGHRSTQVLAELVLAFSARRSGDLEVAERRLQAMLDAVRKQDEPVLYLSILLVELGYALELRGALERARELHAEAFRISLEHESRRGMCWSLEGLAACVDDKALAARLLGVAAAVRAAEGYGGTAAEQADVDRAADAARSVLGAEGFDTEYRAGSQLELEVAFSEVEVAG</sequence>
<dbReference type="Pfam" id="PF25872">
    <property type="entry name" value="HTH_77"/>
    <property type="match status" value="1"/>
</dbReference>
<accession>A0ABP4A9V3</accession>
<dbReference type="SMART" id="SM00862">
    <property type="entry name" value="Trans_reg_C"/>
    <property type="match status" value="1"/>
</dbReference>
<feature type="DNA-binding region" description="OmpR/PhoB-type" evidence="3">
    <location>
        <begin position="25"/>
        <end position="128"/>
    </location>
</feature>
<evidence type="ECO:0000256" key="3">
    <source>
        <dbReference type="PROSITE-ProRule" id="PRU01091"/>
    </source>
</evidence>
<organism evidence="5 6">
    <name type="scientific">Kribbella koreensis</name>
    <dbReference type="NCBI Taxonomy" id="57909"/>
    <lineage>
        <taxon>Bacteria</taxon>
        <taxon>Bacillati</taxon>
        <taxon>Actinomycetota</taxon>
        <taxon>Actinomycetes</taxon>
        <taxon>Propionibacteriales</taxon>
        <taxon>Kribbellaceae</taxon>
        <taxon>Kribbella</taxon>
    </lineage>
</organism>
<evidence type="ECO:0000259" key="4">
    <source>
        <dbReference type="PROSITE" id="PS51755"/>
    </source>
</evidence>
<feature type="domain" description="OmpR/PhoB-type" evidence="4">
    <location>
        <begin position="25"/>
        <end position="128"/>
    </location>
</feature>
<dbReference type="CDD" id="cd15831">
    <property type="entry name" value="BTAD"/>
    <property type="match status" value="1"/>
</dbReference>
<dbReference type="PANTHER" id="PTHR47691">
    <property type="entry name" value="REGULATOR-RELATED"/>
    <property type="match status" value="1"/>
</dbReference>
<dbReference type="InterPro" id="IPR058852">
    <property type="entry name" value="HTH_77"/>
</dbReference>
<evidence type="ECO:0000313" key="6">
    <source>
        <dbReference type="Proteomes" id="UP001500542"/>
    </source>
</evidence>